<dbReference type="STRING" id="229205.SAMN05444372_10865"/>
<accession>A0A1M5LIV2</accession>
<dbReference type="OrthoDB" id="1466062at2"/>
<protein>
    <recommendedName>
        <fullName evidence="3">DUF4270 domain-containing protein</fullName>
    </recommendedName>
</protein>
<organism evidence="1 2">
    <name type="scientific">Flavobacterium micromati</name>
    <dbReference type="NCBI Taxonomy" id="229205"/>
    <lineage>
        <taxon>Bacteria</taxon>
        <taxon>Pseudomonadati</taxon>
        <taxon>Bacteroidota</taxon>
        <taxon>Flavobacteriia</taxon>
        <taxon>Flavobacteriales</taxon>
        <taxon>Flavobacteriaceae</taxon>
        <taxon>Flavobacterium</taxon>
    </lineage>
</organism>
<dbReference type="RefSeq" id="WP_073019663.1">
    <property type="nucleotide sequence ID" value="NZ_FQWF01000008.1"/>
</dbReference>
<dbReference type="Pfam" id="PF14092">
    <property type="entry name" value="DUF4270"/>
    <property type="match status" value="1"/>
</dbReference>
<evidence type="ECO:0000313" key="2">
    <source>
        <dbReference type="Proteomes" id="UP000184020"/>
    </source>
</evidence>
<dbReference type="EMBL" id="FQWF01000008">
    <property type="protein sequence ID" value="SHG64293.1"/>
    <property type="molecule type" value="Genomic_DNA"/>
</dbReference>
<dbReference type="InterPro" id="IPR025366">
    <property type="entry name" value="DUF4270"/>
</dbReference>
<gene>
    <name evidence="1" type="ORF">SAMN05444372_10865</name>
</gene>
<sequence>MNTNSFFNKMLLSLCVLFMYSCDKDYNEIGGAIIGGNNFDLTKVSYDVLAYTQKTGAVQSNNMDINPLGIYSDSNYGETTANINTQVSLSAPLSSIGGRLFVESVILTIPYFTDPRQTKLNVDGSSLYVLDSIYGAEKAIMKLGVYESGYFMRDSDPITGFQQQQQFYSDENNLFDSRKFATILNDSPNKSQNEEFFFDAAERAVVIVDSITTARRTTYIKPEMRLELNKSYFKTRILDEVSTGKLASNDVFKNYFRGLYFKMEKSGNRAGNLAMLNFNEGKITITYKEDLASPIGGAPTREKKTLVLNLSGNKVSLLNNDFSASGSTFNTLPKTGNTTEGDDRLFLKGGEGSVAILELFNKTDVKGYDAQGNLTSVANGVSDELDDLRYPANGKKLLVNEANLVFHIDANAMANSVEPQRIYLYDYINSNGIIDYFSDQTTSTTDPKRSRVLFDGIINKDAITKRGSTYKIRVTDQIRNLINNKDFKNVKLGLAVTENIANSIFYSVRTPDAFISKVPMSSVQNPLGTILFSGKATVPADKKLKLEIYFTKPN</sequence>
<dbReference type="AlphaFoldDB" id="A0A1M5LIV2"/>
<keyword evidence="2" id="KW-1185">Reference proteome</keyword>
<evidence type="ECO:0000313" key="1">
    <source>
        <dbReference type="EMBL" id="SHG64293.1"/>
    </source>
</evidence>
<evidence type="ECO:0008006" key="3">
    <source>
        <dbReference type="Google" id="ProtNLM"/>
    </source>
</evidence>
<name>A0A1M5LIV2_9FLAO</name>
<dbReference type="Proteomes" id="UP000184020">
    <property type="component" value="Unassembled WGS sequence"/>
</dbReference>
<proteinExistence type="predicted"/>
<reference evidence="2" key="1">
    <citation type="submission" date="2016-11" db="EMBL/GenBank/DDBJ databases">
        <authorList>
            <person name="Varghese N."/>
            <person name="Submissions S."/>
        </authorList>
    </citation>
    <scope>NUCLEOTIDE SEQUENCE [LARGE SCALE GENOMIC DNA]</scope>
    <source>
        <strain evidence="2">DSM 17659</strain>
    </source>
</reference>